<dbReference type="AlphaFoldDB" id="A0A6T6TXP0"/>
<evidence type="ECO:0000313" key="2">
    <source>
        <dbReference type="EMBL" id="CAD8445125.1"/>
    </source>
</evidence>
<gene>
    <name evidence="2" type="ORF">LAMO00422_LOCUS8010</name>
    <name evidence="3" type="ORF">LAMO00422_LOCUS8015</name>
</gene>
<feature type="region of interest" description="Disordered" evidence="1">
    <location>
        <begin position="45"/>
        <end position="77"/>
    </location>
</feature>
<accession>A0A6T6TXP0</accession>
<dbReference type="EMBL" id="HBEM01011471">
    <property type="protein sequence ID" value="CAD8445125.1"/>
    <property type="molecule type" value="Transcribed_RNA"/>
</dbReference>
<evidence type="ECO:0000313" key="3">
    <source>
        <dbReference type="EMBL" id="CAD8445137.1"/>
    </source>
</evidence>
<name>A0A6T6TXP0_9EUKA</name>
<reference evidence="3" key="1">
    <citation type="submission" date="2021-01" db="EMBL/GenBank/DDBJ databases">
        <authorList>
            <person name="Corre E."/>
            <person name="Pelletier E."/>
            <person name="Niang G."/>
            <person name="Scheremetjew M."/>
            <person name="Finn R."/>
            <person name="Kale V."/>
            <person name="Holt S."/>
            <person name="Cochrane G."/>
            <person name="Meng A."/>
            <person name="Brown T."/>
            <person name="Cohen L."/>
        </authorList>
    </citation>
    <scope>NUCLEOTIDE SEQUENCE</scope>
    <source>
        <strain evidence="3">CCMP2058</strain>
    </source>
</reference>
<proteinExistence type="predicted"/>
<organism evidence="3">
    <name type="scientific">Amorphochlora amoebiformis</name>
    <dbReference type="NCBI Taxonomy" id="1561963"/>
    <lineage>
        <taxon>Eukaryota</taxon>
        <taxon>Sar</taxon>
        <taxon>Rhizaria</taxon>
        <taxon>Cercozoa</taxon>
        <taxon>Chlorarachniophyceae</taxon>
        <taxon>Amorphochlora</taxon>
    </lineage>
</organism>
<dbReference type="EMBL" id="HBEM01011482">
    <property type="protein sequence ID" value="CAD8445137.1"/>
    <property type="molecule type" value="Transcribed_RNA"/>
</dbReference>
<protein>
    <submittedName>
        <fullName evidence="3">Uncharacterized protein</fullName>
    </submittedName>
</protein>
<feature type="compositionally biased region" description="Acidic residues" evidence="1">
    <location>
        <begin position="53"/>
        <end position="69"/>
    </location>
</feature>
<evidence type="ECO:0000256" key="1">
    <source>
        <dbReference type="SAM" id="MobiDB-lite"/>
    </source>
</evidence>
<sequence>MKPITEGRGKEDDEEEKVFNNHPAFFFLCSFLSLLSQPSLSAAPRFQVRQEQELQDEEREDGREEEGEEGKEKDDIEHEIAEVEVLKPRCLWMNVLCKNARERRVWTKQMRREMRMGRTRLQVDHG</sequence>